<comment type="subcellular location">
    <subcellularLocation>
        <location evidence="1">Membrane</location>
        <topology evidence="1">Multi-pass membrane protein</topology>
    </subcellularLocation>
</comment>
<sequence length="150" mass="15935">MEALSQRGILDVNAVPQSQAVTGARKAQWAGRLMSGLAILFLAFDALGKVLGLPPFIQGTTELGYAASAVFGLGLVQSLCVALYVVPRTSVLGAILLTGWFGGAIATHVRMGNPLFSHTLFPVYVALLVWGGLSLRNARLRALLSMRVRE</sequence>
<feature type="transmembrane region" description="Helical" evidence="5">
    <location>
        <begin position="33"/>
        <end position="57"/>
    </location>
</feature>
<keyword evidence="7" id="KW-1185">Reference proteome</keyword>
<dbReference type="RefSeq" id="WP_321547516.1">
    <property type="nucleotide sequence ID" value="NZ_JAXIVS010000006.1"/>
</dbReference>
<evidence type="ECO:0000256" key="3">
    <source>
        <dbReference type="ARBA" id="ARBA00022989"/>
    </source>
</evidence>
<evidence type="ECO:0000313" key="6">
    <source>
        <dbReference type="EMBL" id="MDY7228800.1"/>
    </source>
</evidence>
<feature type="transmembrane region" description="Helical" evidence="5">
    <location>
        <begin position="115"/>
        <end position="135"/>
    </location>
</feature>
<evidence type="ECO:0000256" key="1">
    <source>
        <dbReference type="ARBA" id="ARBA00004141"/>
    </source>
</evidence>
<keyword evidence="4 5" id="KW-0472">Membrane</keyword>
<protein>
    <submittedName>
        <fullName evidence="6">DoxX family protein</fullName>
    </submittedName>
</protein>
<keyword evidence="3 5" id="KW-1133">Transmembrane helix</keyword>
<reference evidence="6 7" key="1">
    <citation type="submission" date="2023-12" db="EMBL/GenBank/DDBJ databases">
        <title>the genome sequence of Hyalangium sp. s54d21.</title>
        <authorList>
            <person name="Zhang X."/>
        </authorList>
    </citation>
    <scope>NUCLEOTIDE SEQUENCE [LARGE SCALE GENOMIC DNA]</scope>
    <source>
        <strain evidence="7">s54d21</strain>
    </source>
</reference>
<accession>A0ABU5H5P3</accession>
<feature type="transmembrane region" description="Helical" evidence="5">
    <location>
        <begin position="91"/>
        <end position="109"/>
    </location>
</feature>
<evidence type="ECO:0000313" key="7">
    <source>
        <dbReference type="Proteomes" id="UP001291309"/>
    </source>
</evidence>
<feature type="transmembrane region" description="Helical" evidence="5">
    <location>
        <begin position="63"/>
        <end position="84"/>
    </location>
</feature>
<dbReference type="InterPro" id="IPR032808">
    <property type="entry name" value="DoxX"/>
</dbReference>
<evidence type="ECO:0000256" key="4">
    <source>
        <dbReference type="ARBA" id="ARBA00023136"/>
    </source>
</evidence>
<keyword evidence="2 5" id="KW-0812">Transmembrane</keyword>
<dbReference type="Proteomes" id="UP001291309">
    <property type="component" value="Unassembled WGS sequence"/>
</dbReference>
<evidence type="ECO:0000256" key="5">
    <source>
        <dbReference type="SAM" id="Phobius"/>
    </source>
</evidence>
<name>A0ABU5H5P3_9BACT</name>
<gene>
    <name evidence="6" type="ORF">SYV04_20420</name>
</gene>
<dbReference type="Pfam" id="PF13564">
    <property type="entry name" value="DoxX_2"/>
    <property type="match status" value="1"/>
</dbReference>
<comment type="caution">
    <text evidence="6">The sequence shown here is derived from an EMBL/GenBank/DDBJ whole genome shotgun (WGS) entry which is preliminary data.</text>
</comment>
<dbReference type="EMBL" id="JAXIVS010000006">
    <property type="protein sequence ID" value="MDY7228800.1"/>
    <property type="molecule type" value="Genomic_DNA"/>
</dbReference>
<proteinExistence type="predicted"/>
<organism evidence="6 7">
    <name type="scientific">Hyalangium rubrum</name>
    <dbReference type="NCBI Taxonomy" id="3103134"/>
    <lineage>
        <taxon>Bacteria</taxon>
        <taxon>Pseudomonadati</taxon>
        <taxon>Myxococcota</taxon>
        <taxon>Myxococcia</taxon>
        <taxon>Myxococcales</taxon>
        <taxon>Cystobacterineae</taxon>
        <taxon>Archangiaceae</taxon>
        <taxon>Hyalangium</taxon>
    </lineage>
</organism>
<evidence type="ECO:0000256" key="2">
    <source>
        <dbReference type="ARBA" id="ARBA00022692"/>
    </source>
</evidence>